<dbReference type="Proteomes" id="UP000295805">
    <property type="component" value="Unassembled WGS sequence"/>
</dbReference>
<dbReference type="GeneID" id="89532381"/>
<dbReference type="RefSeq" id="WP_131886636.1">
    <property type="nucleotide sequence ID" value="NZ_CP143054.1"/>
</dbReference>
<reference evidence="1 2" key="1">
    <citation type="submission" date="2019-03" db="EMBL/GenBank/DDBJ databases">
        <title>Root nodule microbial communities of legume samples collected from USA, Mexico and Botswana.</title>
        <authorList>
            <person name="Hirsch A."/>
        </authorList>
    </citation>
    <scope>NUCLEOTIDE SEQUENCE [LARGE SCALE GENOMIC DNA]</scope>
    <source>
        <strain evidence="1 2">55</strain>
    </source>
</reference>
<name>A0A4R3ZPQ0_9ACTN</name>
<gene>
    <name evidence="1" type="ORF">EDD19_1432</name>
</gene>
<protein>
    <submittedName>
        <fullName evidence="1">Uncharacterized protein</fullName>
    </submittedName>
</protein>
<dbReference type="AlphaFoldDB" id="A0A4R3ZPQ0"/>
<organism evidence="1 2">
    <name type="scientific">Dietzia cinnamea</name>
    <dbReference type="NCBI Taxonomy" id="321318"/>
    <lineage>
        <taxon>Bacteria</taxon>
        <taxon>Bacillati</taxon>
        <taxon>Actinomycetota</taxon>
        <taxon>Actinomycetes</taxon>
        <taxon>Mycobacteriales</taxon>
        <taxon>Dietziaceae</taxon>
        <taxon>Dietzia</taxon>
    </lineage>
</organism>
<comment type="caution">
    <text evidence="1">The sequence shown here is derived from an EMBL/GenBank/DDBJ whole genome shotgun (WGS) entry which is preliminary data.</text>
</comment>
<sequence>MTTNHAPATVRALPRTEPATALAPAHPITRSGLLEPAEGQVQAAYDELARHHVDTLTAREWLTDLVASVGVRRMEAEAAAAPAAPKPEPIGDDGFTPTRQEWAELHRMLTVALAIVNGRRGRLRDLFDTQLATAAGRASINVAAERVAAARLATTVTIRRQQAQAIREPKRTVFYVPAIITWDARYRALAATIVRDSHGHYRFTGFTIL</sequence>
<evidence type="ECO:0000313" key="2">
    <source>
        <dbReference type="Proteomes" id="UP000295805"/>
    </source>
</evidence>
<proteinExistence type="predicted"/>
<evidence type="ECO:0000313" key="1">
    <source>
        <dbReference type="EMBL" id="TCW19301.1"/>
    </source>
</evidence>
<dbReference type="EMBL" id="SMCX01000043">
    <property type="protein sequence ID" value="TCW19301.1"/>
    <property type="molecule type" value="Genomic_DNA"/>
</dbReference>
<accession>A0A4R3ZPQ0</accession>